<dbReference type="Proteomes" id="UP000761534">
    <property type="component" value="Unassembled WGS sequence"/>
</dbReference>
<comment type="subcellular location">
    <subcellularLocation>
        <location evidence="1">Membrane</location>
        <topology evidence="1">Multi-pass membrane protein</topology>
    </subcellularLocation>
</comment>
<accession>A0A642V176</accession>
<organism evidence="11 12">
    <name type="scientific">Trichomonascus ciferrii</name>
    <dbReference type="NCBI Taxonomy" id="44093"/>
    <lineage>
        <taxon>Eukaryota</taxon>
        <taxon>Fungi</taxon>
        <taxon>Dikarya</taxon>
        <taxon>Ascomycota</taxon>
        <taxon>Saccharomycotina</taxon>
        <taxon>Dipodascomycetes</taxon>
        <taxon>Dipodascales</taxon>
        <taxon>Trichomonascaceae</taxon>
        <taxon>Trichomonascus</taxon>
        <taxon>Trichomonascus ciferrii complex</taxon>
    </lineage>
</organism>
<dbReference type="InterPro" id="IPR050360">
    <property type="entry name" value="MFS_Sugar_Transporters"/>
</dbReference>
<keyword evidence="5 9" id="KW-1133">Transmembrane helix</keyword>
<reference evidence="11" key="1">
    <citation type="journal article" date="2019" name="G3 (Bethesda)">
        <title>Genome Assemblies of Two Rare Opportunistic Yeast Pathogens: Diutina rugosa (syn. Candida rugosa) and Trichomonascus ciferrii (syn. Candida ciferrii).</title>
        <authorList>
            <person name="Mixao V."/>
            <person name="Saus E."/>
            <person name="Hansen A.P."/>
            <person name="Lass-Florl C."/>
            <person name="Gabaldon T."/>
        </authorList>
    </citation>
    <scope>NUCLEOTIDE SEQUENCE</scope>
    <source>
        <strain evidence="11">CBS 4856</strain>
    </source>
</reference>
<feature type="transmembrane region" description="Helical" evidence="9">
    <location>
        <begin position="123"/>
        <end position="142"/>
    </location>
</feature>
<evidence type="ECO:0000256" key="1">
    <source>
        <dbReference type="ARBA" id="ARBA00004141"/>
    </source>
</evidence>
<comment type="caution">
    <text evidence="11">The sequence shown here is derived from an EMBL/GenBank/DDBJ whole genome shotgun (WGS) entry which is preliminary data.</text>
</comment>
<dbReference type="Gene3D" id="1.20.1250.20">
    <property type="entry name" value="MFS general substrate transporter like domains"/>
    <property type="match status" value="1"/>
</dbReference>
<feature type="transmembrane region" description="Helical" evidence="9">
    <location>
        <begin position="351"/>
        <end position="369"/>
    </location>
</feature>
<evidence type="ECO:0000256" key="6">
    <source>
        <dbReference type="ARBA" id="ARBA00023136"/>
    </source>
</evidence>
<comment type="similarity">
    <text evidence="2 7">Belongs to the major facilitator superfamily. Sugar transporter (TC 2.A.1.1) family.</text>
</comment>
<evidence type="ECO:0000256" key="2">
    <source>
        <dbReference type="ARBA" id="ARBA00010992"/>
    </source>
</evidence>
<evidence type="ECO:0000259" key="10">
    <source>
        <dbReference type="PROSITE" id="PS50850"/>
    </source>
</evidence>
<dbReference type="VEuPathDB" id="FungiDB:TRICI_005087"/>
<evidence type="ECO:0000256" key="7">
    <source>
        <dbReference type="RuleBase" id="RU003346"/>
    </source>
</evidence>
<dbReference type="PROSITE" id="PS50850">
    <property type="entry name" value="MFS"/>
    <property type="match status" value="1"/>
</dbReference>
<dbReference type="InterPro" id="IPR036259">
    <property type="entry name" value="MFS_trans_sf"/>
</dbReference>
<evidence type="ECO:0000313" key="12">
    <source>
        <dbReference type="Proteomes" id="UP000761534"/>
    </source>
</evidence>
<dbReference type="InterPro" id="IPR003663">
    <property type="entry name" value="Sugar/inositol_transpt"/>
</dbReference>
<dbReference type="PRINTS" id="PR00171">
    <property type="entry name" value="SUGRTRNSPORT"/>
</dbReference>
<dbReference type="PANTHER" id="PTHR48022:SF26">
    <property type="entry name" value="MAJOR FACILITATOR SUPERFAMILY (MFS) PROFILE DOMAIN-CONTAINING PROTEIN-RELATED"/>
    <property type="match status" value="1"/>
</dbReference>
<dbReference type="EMBL" id="SWFS01000390">
    <property type="protein sequence ID" value="KAA8906848.1"/>
    <property type="molecule type" value="Genomic_DNA"/>
</dbReference>
<feature type="region of interest" description="Disordered" evidence="8">
    <location>
        <begin position="432"/>
        <end position="458"/>
    </location>
</feature>
<evidence type="ECO:0000313" key="11">
    <source>
        <dbReference type="EMBL" id="KAA8906848.1"/>
    </source>
</evidence>
<evidence type="ECO:0000256" key="8">
    <source>
        <dbReference type="SAM" id="MobiDB-lite"/>
    </source>
</evidence>
<gene>
    <name evidence="11" type="ORF">TRICI_005087</name>
</gene>
<keyword evidence="4 9" id="KW-0812">Transmembrane</keyword>
<feature type="compositionally biased region" description="Acidic residues" evidence="8">
    <location>
        <begin position="432"/>
        <end position="442"/>
    </location>
</feature>
<dbReference type="GO" id="GO:0005351">
    <property type="term" value="F:carbohydrate:proton symporter activity"/>
    <property type="evidence" value="ECO:0007669"/>
    <property type="project" value="TreeGrafter"/>
</dbReference>
<feature type="domain" description="Major facilitator superfamily (MFS) profile" evidence="10">
    <location>
        <begin position="1"/>
        <end position="398"/>
    </location>
</feature>
<dbReference type="GO" id="GO:0016020">
    <property type="term" value="C:membrane"/>
    <property type="evidence" value="ECO:0007669"/>
    <property type="project" value="UniProtKB-SubCell"/>
</dbReference>
<proteinExistence type="inferred from homology"/>
<feature type="transmembrane region" description="Helical" evidence="9">
    <location>
        <begin position="308"/>
        <end position="330"/>
    </location>
</feature>
<evidence type="ECO:0000256" key="9">
    <source>
        <dbReference type="SAM" id="Phobius"/>
    </source>
</evidence>
<evidence type="ECO:0000256" key="4">
    <source>
        <dbReference type="ARBA" id="ARBA00022692"/>
    </source>
</evidence>
<dbReference type="SUPFAM" id="SSF103473">
    <property type="entry name" value="MFS general substrate transporter"/>
    <property type="match status" value="1"/>
</dbReference>
<feature type="transmembrane region" description="Helical" evidence="9">
    <location>
        <begin position="249"/>
        <end position="270"/>
    </location>
</feature>
<dbReference type="NCBIfam" id="TIGR00879">
    <property type="entry name" value="SP"/>
    <property type="match status" value="1"/>
</dbReference>
<feature type="compositionally biased region" description="Basic and acidic residues" evidence="8">
    <location>
        <begin position="443"/>
        <end position="458"/>
    </location>
</feature>
<keyword evidence="3 7" id="KW-0813">Transport</keyword>
<protein>
    <recommendedName>
        <fullName evidence="10">Major facilitator superfamily (MFS) profile domain-containing protein</fullName>
    </recommendedName>
</protein>
<keyword evidence="6 9" id="KW-0472">Membrane</keyword>
<sequence>MQGLIASSYDIGSFFGAILAFLVGDRLGRKKTIIVGEAIIIVGTIIQTASYSVAQLIVSRIITGLGNGMNSSVIPTWQSELVHAKTRGRDLVFETGILIAGVALSFWMGYLTNFTDSSFQWRFPIAVQLIFAIAVFVAIMFLPETPRWLISHGYYEKALDTLARVNNTTTDDPGVVAEAEEIRHADEREKELSKARFRDLFKRNDKEQNMRRMLLGMMPLMMNQISGINAPSYYLPLLLEESVGLDRNLALILASCAATQYCIFSFLPIFYIDSFGRRKTMIWGSAFLSLFMFLIAITNRIGGYACGIITTICFYLFFDVFGMSILPVSWCYSPEINSLKYRSRGNSMGMATQWICNFLIVMITPVGVANLQWKFYLVWGFTNFAFVFMNYLFLVETAGKSLEEMDGIFERHPGAFALSKEEKRVGTYLGDSDIEVQQDSEEKDQTVVHEEKTRHSSE</sequence>
<feature type="transmembrane region" description="Helical" evidence="9">
    <location>
        <begin position="91"/>
        <end position="111"/>
    </location>
</feature>
<feature type="transmembrane region" description="Helical" evidence="9">
    <location>
        <begin position="282"/>
        <end position="302"/>
    </location>
</feature>
<name>A0A642V176_9ASCO</name>
<evidence type="ECO:0000256" key="5">
    <source>
        <dbReference type="ARBA" id="ARBA00022989"/>
    </source>
</evidence>
<dbReference type="PANTHER" id="PTHR48022">
    <property type="entry name" value="PLASTIDIC GLUCOSE TRANSPORTER 4"/>
    <property type="match status" value="1"/>
</dbReference>
<dbReference type="OrthoDB" id="6133115at2759"/>
<feature type="transmembrane region" description="Helical" evidence="9">
    <location>
        <begin position="6"/>
        <end position="24"/>
    </location>
</feature>
<keyword evidence="12" id="KW-1185">Reference proteome</keyword>
<feature type="transmembrane region" description="Helical" evidence="9">
    <location>
        <begin position="213"/>
        <end position="234"/>
    </location>
</feature>
<dbReference type="InterPro" id="IPR005828">
    <property type="entry name" value="MFS_sugar_transport-like"/>
</dbReference>
<evidence type="ECO:0000256" key="3">
    <source>
        <dbReference type="ARBA" id="ARBA00022448"/>
    </source>
</evidence>
<dbReference type="AlphaFoldDB" id="A0A642V176"/>
<dbReference type="Pfam" id="PF00083">
    <property type="entry name" value="Sugar_tr"/>
    <property type="match status" value="1"/>
</dbReference>
<dbReference type="InterPro" id="IPR020846">
    <property type="entry name" value="MFS_dom"/>
</dbReference>
<feature type="transmembrane region" description="Helical" evidence="9">
    <location>
        <begin position="375"/>
        <end position="395"/>
    </location>
</feature>